<evidence type="ECO:0000256" key="3">
    <source>
        <dbReference type="ARBA" id="ARBA00004853"/>
    </source>
</evidence>
<dbReference type="GO" id="GO:0008686">
    <property type="term" value="F:3,4-dihydroxy-2-butanone-4-phosphate synthase activity"/>
    <property type="evidence" value="ECO:0007669"/>
    <property type="project" value="UniProtKB-ARBA"/>
</dbReference>
<evidence type="ECO:0000256" key="2">
    <source>
        <dbReference type="ARBA" id="ARBA00004229"/>
    </source>
</evidence>
<dbReference type="InterPro" id="IPR000926">
    <property type="entry name" value="RibA"/>
</dbReference>
<evidence type="ECO:0000256" key="15">
    <source>
        <dbReference type="ARBA" id="ARBA00023134"/>
    </source>
</evidence>
<dbReference type="PANTHER" id="PTHR21327:SF29">
    <property type="entry name" value="GTP CYCLOHYDROLASE-2"/>
    <property type="match status" value="1"/>
</dbReference>
<comment type="subcellular location">
    <subcellularLocation>
        <location evidence="2">Plastid</location>
        <location evidence="2">Chloroplast</location>
    </subcellularLocation>
</comment>
<dbReference type="GO" id="GO:0009231">
    <property type="term" value="P:riboflavin biosynthetic process"/>
    <property type="evidence" value="ECO:0007669"/>
    <property type="project" value="UniProtKB-KW"/>
</dbReference>
<keyword evidence="14" id="KW-0809">Transit peptide</keyword>
<evidence type="ECO:0000256" key="5">
    <source>
        <dbReference type="ARBA" id="ARBA00008976"/>
    </source>
</evidence>
<evidence type="ECO:0000256" key="10">
    <source>
        <dbReference type="ARBA" id="ARBA00022723"/>
    </source>
</evidence>
<comment type="similarity">
    <text evidence="4">In the N-terminal section; belongs to the DHBP synthase family.</text>
</comment>
<dbReference type="CDD" id="cd00641">
    <property type="entry name" value="GTP_cyclohydro2"/>
    <property type="match status" value="1"/>
</dbReference>
<evidence type="ECO:0000256" key="4">
    <source>
        <dbReference type="ARBA" id="ARBA00005520"/>
    </source>
</evidence>
<keyword evidence="7" id="KW-0150">Chloroplast</keyword>
<dbReference type="SUPFAM" id="SSF55821">
    <property type="entry name" value="YrdC/RibB"/>
    <property type="match status" value="1"/>
</dbReference>
<evidence type="ECO:0000256" key="11">
    <source>
        <dbReference type="ARBA" id="ARBA00022741"/>
    </source>
</evidence>
<keyword evidence="13" id="KW-0862">Zinc</keyword>
<comment type="pathway">
    <text evidence="3">Cofactor biosynthesis; riboflavin biosynthesis; 5-amino-6-(D-ribitylamino)uracil from GTP: step 1/4.</text>
</comment>
<dbReference type="HAMAP" id="MF_00179">
    <property type="entry name" value="RibA"/>
    <property type="match status" value="1"/>
</dbReference>
<dbReference type="GO" id="GO:0003935">
    <property type="term" value="F:GTP cyclohydrolase II activity"/>
    <property type="evidence" value="ECO:0007669"/>
    <property type="project" value="UniProtKB-EC"/>
</dbReference>
<dbReference type="InterPro" id="IPR032677">
    <property type="entry name" value="GTP_cyclohydro_II"/>
</dbReference>
<dbReference type="FunFam" id="3.90.870.10:FF:000005">
    <property type="entry name" value="Bifunctional riboflavin biosynthesis protein RIBA 1 chloroplastic"/>
    <property type="match status" value="1"/>
</dbReference>
<proteinExistence type="inferred from homology"/>
<dbReference type="Gene3D" id="3.90.870.10">
    <property type="entry name" value="DHBP synthase"/>
    <property type="match status" value="1"/>
</dbReference>
<evidence type="ECO:0000256" key="14">
    <source>
        <dbReference type="ARBA" id="ARBA00022946"/>
    </source>
</evidence>
<keyword evidence="19" id="KW-1185">Reference proteome</keyword>
<evidence type="ECO:0000259" key="17">
    <source>
        <dbReference type="Pfam" id="PF00925"/>
    </source>
</evidence>
<dbReference type="FunFam" id="3.40.50.10990:FF:000001">
    <property type="entry name" value="Riboflavin biosynthesis protein RibBA"/>
    <property type="match status" value="1"/>
</dbReference>
<evidence type="ECO:0000256" key="13">
    <source>
        <dbReference type="ARBA" id="ARBA00022833"/>
    </source>
</evidence>
<evidence type="ECO:0000256" key="7">
    <source>
        <dbReference type="ARBA" id="ARBA00022528"/>
    </source>
</evidence>
<dbReference type="Gene3D" id="3.40.50.10990">
    <property type="entry name" value="GTP cyclohydrolase II"/>
    <property type="match status" value="1"/>
</dbReference>
<accession>A0ABD3AHD6</accession>
<evidence type="ECO:0000256" key="12">
    <source>
        <dbReference type="ARBA" id="ARBA00022801"/>
    </source>
</evidence>
<keyword evidence="8" id="KW-0686">Riboflavin biosynthesis</keyword>
<evidence type="ECO:0000313" key="19">
    <source>
        <dbReference type="Proteomes" id="UP001630127"/>
    </source>
</evidence>
<evidence type="ECO:0000256" key="16">
    <source>
        <dbReference type="ARBA" id="ARBA00049295"/>
    </source>
</evidence>
<dbReference type="InterPro" id="IPR036144">
    <property type="entry name" value="RibA-like_sf"/>
</dbReference>
<reference evidence="18 19" key="1">
    <citation type="submission" date="2024-11" db="EMBL/GenBank/DDBJ databases">
        <title>A near-complete genome assembly of Cinchona calisaya.</title>
        <authorList>
            <person name="Lian D.C."/>
            <person name="Zhao X.W."/>
            <person name="Wei L."/>
        </authorList>
    </citation>
    <scope>NUCLEOTIDE SEQUENCE [LARGE SCALE GENOMIC DNA]</scope>
    <source>
        <tissue evidence="18">Nenye</tissue>
    </source>
</reference>
<evidence type="ECO:0000256" key="9">
    <source>
        <dbReference type="ARBA" id="ARBA00022640"/>
    </source>
</evidence>
<dbReference type="InterPro" id="IPR000422">
    <property type="entry name" value="DHBP_synthase_RibB"/>
</dbReference>
<keyword evidence="12" id="KW-0378">Hydrolase</keyword>
<dbReference type="Proteomes" id="UP001630127">
    <property type="component" value="Unassembled WGS sequence"/>
</dbReference>
<gene>
    <name evidence="18" type="ORF">ACH5RR_010015</name>
</gene>
<comment type="cofactor">
    <cofactor evidence="1">
        <name>Zn(2+)</name>
        <dbReference type="ChEBI" id="CHEBI:29105"/>
    </cofactor>
</comment>
<dbReference type="GO" id="GO:0009507">
    <property type="term" value="C:chloroplast"/>
    <property type="evidence" value="ECO:0007669"/>
    <property type="project" value="UniProtKB-SubCell"/>
</dbReference>
<comment type="similarity">
    <text evidence="5">In the C-terminal section; belongs to the GTP cyclohydrolase II family.</text>
</comment>
<feature type="domain" description="GTP cyclohydrolase II" evidence="17">
    <location>
        <begin position="325"/>
        <end position="489"/>
    </location>
</feature>
<dbReference type="InterPro" id="IPR016299">
    <property type="entry name" value="Riboflavin_synth_RibBA"/>
</dbReference>
<dbReference type="EMBL" id="JBJUIK010000004">
    <property type="protein sequence ID" value="KAL3530693.1"/>
    <property type="molecule type" value="Genomic_DNA"/>
</dbReference>
<dbReference type="NCBIfam" id="NF006803">
    <property type="entry name" value="PRK09311.1"/>
    <property type="match status" value="1"/>
</dbReference>
<protein>
    <recommendedName>
        <fullName evidence="6">GTP cyclohydrolase II</fullName>
        <ecNumber evidence="6">3.5.4.25</ecNumber>
    </recommendedName>
</protein>
<comment type="caution">
    <text evidence="18">The sequence shown here is derived from an EMBL/GenBank/DDBJ whole genome shotgun (WGS) entry which is preliminary data.</text>
</comment>
<comment type="catalytic activity">
    <reaction evidence="16">
        <text>GTP + 4 H2O = 2,5-diamino-6-hydroxy-4-(5-phosphoribosylamino)-pyrimidine + formate + 2 phosphate + 3 H(+)</text>
        <dbReference type="Rhea" id="RHEA:23704"/>
        <dbReference type="ChEBI" id="CHEBI:15377"/>
        <dbReference type="ChEBI" id="CHEBI:15378"/>
        <dbReference type="ChEBI" id="CHEBI:15740"/>
        <dbReference type="ChEBI" id="CHEBI:37565"/>
        <dbReference type="ChEBI" id="CHEBI:43474"/>
        <dbReference type="ChEBI" id="CHEBI:58614"/>
        <dbReference type="EC" id="3.5.4.25"/>
    </reaction>
</comment>
<keyword evidence="9" id="KW-0934">Plastid</keyword>
<dbReference type="EC" id="3.5.4.25" evidence="6"/>
<evidence type="ECO:0000256" key="8">
    <source>
        <dbReference type="ARBA" id="ARBA00022619"/>
    </source>
</evidence>
<dbReference type="AlphaFoldDB" id="A0ABD3AHD6"/>
<dbReference type="GO" id="GO:0005525">
    <property type="term" value="F:GTP binding"/>
    <property type="evidence" value="ECO:0007669"/>
    <property type="project" value="UniProtKB-KW"/>
</dbReference>
<dbReference type="GO" id="GO:0046872">
    <property type="term" value="F:metal ion binding"/>
    <property type="evidence" value="ECO:0007669"/>
    <property type="project" value="UniProtKB-KW"/>
</dbReference>
<evidence type="ECO:0000313" key="18">
    <source>
        <dbReference type="EMBL" id="KAL3530693.1"/>
    </source>
</evidence>
<dbReference type="Pfam" id="PF00926">
    <property type="entry name" value="DHBP_synthase"/>
    <property type="match status" value="1"/>
</dbReference>
<dbReference type="NCBIfam" id="NF001591">
    <property type="entry name" value="PRK00393.1"/>
    <property type="match status" value="1"/>
</dbReference>
<name>A0ABD3AHD6_9GENT</name>
<dbReference type="Pfam" id="PF00925">
    <property type="entry name" value="GTP_cyclohydro2"/>
    <property type="match status" value="1"/>
</dbReference>
<organism evidence="18 19">
    <name type="scientific">Cinchona calisaya</name>
    <dbReference type="NCBI Taxonomy" id="153742"/>
    <lineage>
        <taxon>Eukaryota</taxon>
        <taxon>Viridiplantae</taxon>
        <taxon>Streptophyta</taxon>
        <taxon>Embryophyta</taxon>
        <taxon>Tracheophyta</taxon>
        <taxon>Spermatophyta</taxon>
        <taxon>Magnoliopsida</taxon>
        <taxon>eudicotyledons</taxon>
        <taxon>Gunneridae</taxon>
        <taxon>Pentapetalae</taxon>
        <taxon>asterids</taxon>
        <taxon>lamiids</taxon>
        <taxon>Gentianales</taxon>
        <taxon>Rubiaceae</taxon>
        <taxon>Cinchonoideae</taxon>
        <taxon>Cinchoneae</taxon>
        <taxon>Cinchona</taxon>
    </lineage>
</organism>
<evidence type="ECO:0000256" key="6">
    <source>
        <dbReference type="ARBA" id="ARBA00012762"/>
    </source>
</evidence>
<keyword evidence="15" id="KW-0342">GTP-binding</keyword>
<dbReference type="NCBIfam" id="TIGR00506">
    <property type="entry name" value="ribB"/>
    <property type="match status" value="1"/>
</dbReference>
<keyword evidence="11" id="KW-0547">Nucleotide-binding</keyword>
<dbReference type="SUPFAM" id="SSF142695">
    <property type="entry name" value="RibA-like"/>
    <property type="match status" value="1"/>
</dbReference>
<dbReference type="HAMAP" id="MF_01283">
    <property type="entry name" value="RibBA"/>
    <property type="match status" value="1"/>
</dbReference>
<dbReference type="NCBIfam" id="TIGR00505">
    <property type="entry name" value="ribA"/>
    <property type="match status" value="1"/>
</dbReference>
<dbReference type="InterPro" id="IPR017945">
    <property type="entry name" value="DHBP_synth_RibB-like_a/b_dom"/>
</dbReference>
<dbReference type="PANTHER" id="PTHR21327">
    <property type="entry name" value="GTP CYCLOHYDROLASE II-RELATED"/>
    <property type="match status" value="1"/>
</dbReference>
<evidence type="ECO:0000256" key="1">
    <source>
        <dbReference type="ARBA" id="ARBA00001947"/>
    </source>
</evidence>
<sequence>MDCIVVFQHPLIPLISSSQPLSFRTSSNVRLGLYRKRPSNVSTCWAVGVPGDHLSDETETSDESLKINRNGSVFRSLDESSSITFGTMLDAEITPETIDFFVSDAEGDPDCPTEGYASIEQALNTLRRGKFVIVVDDEKGDIEGNVVMAASCVSPKAVAFVLKHGSGIVSVGMKGEDLERLQLPLMSPENEDDSSAPSFTITVDARMGTSTGVSASDRAKTVLALSSPGSRPEDFRRPGHVFPLKYRNGGVLRRAGHTEASVDLVMLAGLRPISVLSAIVDGEDGSIASMPSLRKLAIEQNIPIVSITDLIRYRRKRENLVERTALSRLPTKWGLFQAYCYRSKLDGTEHIAVVKGEIGNGQDILVRVHSECLTGDVFGSRRCDCGNQLDLAMQLIEQAGRGVVLYLRGHEGRGIGLGHKLQAYNLQDLGHDTVEANLELGFAADAREYGIGAQILRDVGIRTMRLMTNNPAKFIGLKGYGLAVVGRVPVLTPITEENKRYLETKRAKMGHIYKSDVRGPLDSFINPNIDEHYQQEEDQRN</sequence>
<keyword evidence="10" id="KW-0479">Metal-binding</keyword>